<sequence length="79" mass="8572">MFRVSSLHNSSDTSKLVVSGLFEGGESDRAMIFLCKLPKVSAWPRNGESDYGDSKNGDSQVDFYICIGFTGKVGIMAES</sequence>
<comment type="caution">
    <text evidence="1">The sequence shown here is derived from an EMBL/GenBank/DDBJ whole genome shotgun (WGS) entry which is preliminary data.</text>
</comment>
<evidence type="ECO:0000313" key="1">
    <source>
        <dbReference type="EMBL" id="KAF3526005.1"/>
    </source>
</evidence>
<dbReference type="AlphaFoldDB" id="A0A8S9PVC2"/>
<name>A0A8S9PVC2_BRACR</name>
<reference evidence="1" key="1">
    <citation type="submission" date="2019-12" db="EMBL/GenBank/DDBJ databases">
        <title>Genome sequencing and annotation of Brassica cretica.</title>
        <authorList>
            <person name="Studholme D.J."/>
            <person name="Sarris P."/>
        </authorList>
    </citation>
    <scope>NUCLEOTIDE SEQUENCE</scope>
    <source>
        <strain evidence="1">PFS-109/04</strain>
        <tissue evidence="1">Leaf</tissue>
    </source>
</reference>
<proteinExistence type="predicted"/>
<organism evidence="1 2">
    <name type="scientific">Brassica cretica</name>
    <name type="common">Mustard</name>
    <dbReference type="NCBI Taxonomy" id="69181"/>
    <lineage>
        <taxon>Eukaryota</taxon>
        <taxon>Viridiplantae</taxon>
        <taxon>Streptophyta</taxon>
        <taxon>Embryophyta</taxon>
        <taxon>Tracheophyta</taxon>
        <taxon>Spermatophyta</taxon>
        <taxon>Magnoliopsida</taxon>
        <taxon>eudicotyledons</taxon>
        <taxon>Gunneridae</taxon>
        <taxon>Pentapetalae</taxon>
        <taxon>rosids</taxon>
        <taxon>malvids</taxon>
        <taxon>Brassicales</taxon>
        <taxon>Brassicaceae</taxon>
        <taxon>Brassiceae</taxon>
        <taxon>Brassica</taxon>
    </lineage>
</organism>
<dbReference type="EMBL" id="QGKX02001347">
    <property type="protein sequence ID" value="KAF3526005.1"/>
    <property type="molecule type" value="Genomic_DNA"/>
</dbReference>
<gene>
    <name evidence="1" type="ORF">F2Q69_00050394</name>
</gene>
<evidence type="ECO:0000313" key="2">
    <source>
        <dbReference type="Proteomes" id="UP000712600"/>
    </source>
</evidence>
<accession>A0A8S9PVC2</accession>
<protein>
    <submittedName>
        <fullName evidence="1">Uncharacterized protein</fullName>
    </submittedName>
</protein>
<dbReference type="Proteomes" id="UP000712600">
    <property type="component" value="Unassembled WGS sequence"/>
</dbReference>